<feature type="domain" description="OmpR/PhoB-type" evidence="11">
    <location>
        <begin position="128"/>
        <end position="224"/>
    </location>
</feature>
<dbReference type="AlphaFoldDB" id="A0A2V3Y1K9"/>
<keyword evidence="13" id="KW-1185">Reference proteome</keyword>
<dbReference type="SMART" id="SM00862">
    <property type="entry name" value="Trans_reg_C"/>
    <property type="match status" value="1"/>
</dbReference>
<dbReference type="Pfam" id="PF00072">
    <property type="entry name" value="Response_reg"/>
    <property type="match status" value="1"/>
</dbReference>
<dbReference type="Gene3D" id="1.10.10.10">
    <property type="entry name" value="Winged helix-like DNA-binding domain superfamily/Winged helix DNA-binding domain"/>
    <property type="match status" value="1"/>
</dbReference>
<organism evidence="12 13">
    <name type="scientific">Hungatella effluvii</name>
    <dbReference type="NCBI Taxonomy" id="1096246"/>
    <lineage>
        <taxon>Bacteria</taxon>
        <taxon>Bacillati</taxon>
        <taxon>Bacillota</taxon>
        <taxon>Clostridia</taxon>
        <taxon>Lachnospirales</taxon>
        <taxon>Lachnospiraceae</taxon>
        <taxon>Hungatella</taxon>
    </lineage>
</organism>
<proteinExistence type="predicted"/>
<accession>A0A2V3Y1K9</accession>
<dbReference type="GO" id="GO:0032993">
    <property type="term" value="C:protein-DNA complex"/>
    <property type="evidence" value="ECO:0007669"/>
    <property type="project" value="TreeGrafter"/>
</dbReference>
<evidence type="ECO:0000256" key="1">
    <source>
        <dbReference type="ARBA" id="ARBA00018672"/>
    </source>
</evidence>
<evidence type="ECO:0000259" key="11">
    <source>
        <dbReference type="PROSITE" id="PS51755"/>
    </source>
</evidence>
<feature type="modified residue" description="4-aspartylphosphate" evidence="8">
    <location>
        <position position="53"/>
    </location>
</feature>
<dbReference type="GO" id="GO:0005829">
    <property type="term" value="C:cytosol"/>
    <property type="evidence" value="ECO:0007669"/>
    <property type="project" value="TreeGrafter"/>
</dbReference>
<evidence type="ECO:0000256" key="6">
    <source>
        <dbReference type="ARBA" id="ARBA00023163"/>
    </source>
</evidence>
<dbReference type="SUPFAM" id="SSF52172">
    <property type="entry name" value="CheY-like"/>
    <property type="match status" value="1"/>
</dbReference>
<protein>
    <recommendedName>
        <fullName evidence="1">Stage 0 sporulation protein A homolog</fullName>
    </recommendedName>
</protein>
<dbReference type="InterPro" id="IPR011006">
    <property type="entry name" value="CheY-like_superfamily"/>
</dbReference>
<evidence type="ECO:0000256" key="7">
    <source>
        <dbReference type="ARBA" id="ARBA00024867"/>
    </source>
</evidence>
<dbReference type="Gene3D" id="3.40.50.2300">
    <property type="match status" value="1"/>
</dbReference>
<evidence type="ECO:0000313" key="12">
    <source>
        <dbReference type="EMBL" id="PXX52010.1"/>
    </source>
</evidence>
<dbReference type="CDD" id="cd00383">
    <property type="entry name" value="trans_reg_C"/>
    <property type="match status" value="1"/>
</dbReference>
<gene>
    <name evidence="12" type="ORF">DFR60_10895</name>
</gene>
<evidence type="ECO:0000256" key="4">
    <source>
        <dbReference type="ARBA" id="ARBA00023015"/>
    </source>
</evidence>
<dbReference type="SMART" id="SM00448">
    <property type="entry name" value="REC"/>
    <property type="match status" value="1"/>
</dbReference>
<feature type="domain" description="Response regulatory" evidence="10">
    <location>
        <begin position="4"/>
        <end position="117"/>
    </location>
</feature>
<dbReference type="PROSITE" id="PS51755">
    <property type="entry name" value="OMPR_PHOB"/>
    <property type="match status" value="1"/>
</dbReference>
<comment type="function">
    <text evidence="7">May play the central regulatory role in sporulation. It may be an element of the effector pathway responsible for the activation of sporulation genes in response to nutritional stress. Spo0A may act in concert with spo0H (a sigma factor) to control the expression of some genes that are critical to the sporulation process.</text>
</comment>
<reference evidence="12 13" key="1">
    <citation type="submission" date="2018-05" db="EMBL/GenBank/DDBJ databases">
        <title>Genomic Encyclopedia of Type Strains, Phase IV (KMG-IV): sequencing the most valuable type-strain genomes for metagenomic binning, comparative biology and taxonomic classification.</title>
        <authorList>
            <person name="Goeker M."/>
        </authorList>
    </citation>
    <scope>NUCLEOTIDE SEQUENCE [LARGE SCALE GENOMIC DNA]</scope>
    <source>
        <strain evidence="12 13">DSM 24995</strain>
    </source>
</reference>
<dbReference type="InterPro" id="IPR001789">
    <property type="entry name" value="Sig_transdc_resp-reg_receiver"/>
</dbReference>
<dbReference type="FunFam" id="1.10.10.10:FF:000018">
    <property type="entry name" value="DNA-binding response regulator ResD"/>
    <property type="match status" value="1"/>
</dbReference>
<evidence type="ECO:0000259" key="10">
    <source>
        <dbReference type="PROSITE" id="PS50110"/>
    </source>
</evidence>
<feature type="DNA-binding region" description="OmpR/PhoB-type" evidence="9">
    <location>
        <begin position="128"/>
        <end position="224"/>
    </location>
</feature>
<dbReference type="GO" id="GO:0000976">
    <property type="term" value="F:transcription cis-regulatory region binding"/>
    <property type="evidence" value="ECO:0007669"/>
    <property type="project" value="TreeGrafter"/>
</dbReference>
<dbReference type="SUPFAM" id="SSF46894">
    <property type="entry name" value="C-terminal effector domain of the bipartite response regulators"/>
    <property type="match status" value="1"/>
</dbReference>
<dbReference type="Proteomes" id="UP000248057">
    <property type="component" value="Unassembled WGS sequence"/>
</dbReference>
<keyword evidence="5 9" id="KW-0238">DNA-binding</keyword>
<dbReference type="Pfam" id="PF00486">
    <property type="entry name" value="Trans_reg_C"/>
    <property type="match status" value="1"/>
</dbReference>
<dbReference type="GO" id="GO:0000156">
    <property type="term" value="F:phosphorelay response regulator activity"/>
    <property type="evidence" value="ECO:0007669"/>
    <property type="project" value="TreeGrafter"/>
</dbReference>
<keyword evidence="3" id="KW-0902">Two-component regulatory system</keyword>
<dbReference type="PROSITE" id="PS50110">
    <property type="entry name" value="RESPONSE_REGULATORY"/>
    <property type="match status" value="1"/>
</dbReference>
<dbReference type="GO" id="GO:0006355">
    <property type="term" value="P:regulation of DNA-templated transcription"/>
    <property type="evidence" value="ECO:0007669"/>
    <property type="project" value="InterPro"/>
</dbReference>
<evidence type="ECO:0000256" key="9">
    <source>
        <dbReference type="PROSITE-ProRule" id="PRU01091"/>
    </source>
</evidence>
<dbReference type="EMBL" id="QJKD01000008">
    <property type="protein sequence ID" value="PXX52010.1"/>
    <property type="molecule type" value="Genomic_DNA"/>
</dbReference>
<dbReference type="InterPro" id="IPR016032">
    <property type="entry name" value="Sig_transdc_resp-reg_C-effctor"/>
</dbReference>
<dbReference type="GeneID" id="86062499"/>
<evidence type="ECO:0000313" key="13">
    <source>
        <dbReference type="Proteomes" id="UP000248057"/>
    </source>
</evidence>
<keyword evidence="2 8" id="KW-0597">Phosphoprotein</keyword>
<dbReference type="PANTHER" id="PTHR48111">
    <property type="entry name" value="REGULATOR OF RPOS"/>
    <property type="match status" value="1"/>
</dbReference>
<dbReference type="InterPro" id="IPR001867">
    <property type="entry name" value="OmpR/PhoB-type_DNA-bd"/>
</dbReference>
<dbReference type="InterPro" id="IPR036388">
    <property type="entry name" value="WH-like_DNA-bd_sf"/>
</dbReference>
<dbReference type="RefSeq" id="WP_110323827.1">
    <property type="nucleotide sequence ID" value="NZ_QJKD01000008.1"/>
</dbReference>
<evidence type="ECO:0000256" key="8">
    <source>
        <dbReference type="PROSITE-ProRule" id="PRU00169"/>
    </source>
</evidence>
<evidence type="ECO:0000256" key="3">
    <source>
        <dbReference type="ARBA" id="ARBA00023012"/>
    </source>
</evidence>
<dbReference type="InterPro" id="IPR039420">
    <property type="entry name" value="WalR-like"/>
</dbReference>
<dbReference type="PANTHER" id="PTHR48111:SF40">
    <property type="entry name" value="PHOSPHATE REGULON TRANSCRIPTIONAL REGULATORY PROTEIN PHOB"/>
    <property type="match status" value="1"/>
</dbReference>
<keyword evidence="6" id="KW-0804">Transcription</keyword>
<evidence type="ECO:0000256" key="5">
    <source>
        <dbReference type="ARBA" id="ARBA00023125"/>
    </source>
</evidence>
<comment type="caution">
    <text evidence="12">The sequence shown here is derived from an EMBL/GenBank/DDBJ whole genome shotgun (WGS) entry which is preliminary data.</text>
</comment>
<sequence length="228" mass="26774">MKRNILVISKEKNVGHTIEENFVDTFTTVYCVRTSTRAMEMIMREIYNLIIFDIFIQDMEGEALLQIIRRLSNAPILVLTKQLEIETRIRILNLGADDCMVWPTTFDELIIRSIACMKRGKERIELKPIIKRNIGLVIDPSKRLVELQKRKVDLTKREFDILYLLSSNPGVVFSKEQIYDMIWEDKFIKDDGNIMSHIGRLRKKLGQANRYIQTIWGIGYRFTDEAKD</sequence>
<keyword evidence="4" id="KW-0805">Transcription regulation</keyword>
<name>A0A2V3Y1K9_9FIRM</name>
<evidence type="ECO:0000256" key="2">
    <source>
        <dbReference type="ARBA" id="ARBA00022553"/>
    </source>
</evidence>